<gene>
    <name evidence="11" type="ORF">LJ739_08125</name>
</gene>
<evidence type="ECO:0000259" key="10">
    <source>
        <dbReference type="Pfam" id="PF04324"/>
    </source>
</evidence>
<dbReference type="InterPro" id="IPR041854">
    <property type="entry name" value="BFD-like_2Fe2S-bd_dom_sf"/>
</dbReference>
<keyword evidence="6" id="KW-0411">Iron-sulfur</keyword>
<dbReference type="InterPro" id="IPR052371">
    <property type="entry name" value="BFD-associated_ferredoxin"/>
</dbReference>
<dbReference type="EMBL" id="JAJEWP010000001">
    <property type="protein sequence ID" value="MCC2616203.1"/>
    <property type="molecule type" value="Genomic_DNA"/>
</dbReference>
<organism evidence="11 12">
    <name type="scientific">Fluctibacter halophilus</name>
    <dbReference type="NCBI Taxonomy" id="226011"/>
    <lineage>
        <taxon>Bacteria</taxon>
        <taxon>Pseudomonadati</taxon>
        <taxon>Pseudomonadota</taxon>
        <taxon>Gammaproteobacteria</taxon>
        <taxon>Alteromonadales</taxon>
        <taxon>Alteromonadaceae</taxon>
        <taxon>Fluctibacter</taxon>
    </lineage>
</organism>
<keyword evidence="4" id="KW-0249">Electron transport</keyword>
<evidence type="ECO:0000256" key="6">
    <source>
        <dbReference type="ARBA" id="ARBA00023014"/>
    </source>
</evidence>
<evidence type="ECO:0000256" key="2">
    <source>
        <dbReference type="ARBA" id="ARBA00022714"/>
    </source>
</evidence>
<keyword evidence="12" id="KW-1185">Reference proteome</keyword>
<evidence type="ECO:0000256" key="1">
    <source>
        <dbReference type="ARBA" id="ARBA00022448"/>
    </source>
</evidence>
<evidence type="ECO:0000256" key="5">
    <source>
        <dbReference type="ARBA" id="ARBA00023004"/>
    </source>
</evidence>
<dbReference type="Pfam" id="PF04324">
    <property type="entry name" value="Fer2_BFD"/>
    <property type="match status" value="1"/>
</dbReference>
<dbReference type="RefSeq" id="WP_229159004.1">
    <property type="nucleotide sequence ID" value="NZ_JAJEWP010000001.1"/>
</dbReference>
<sequence>MYVCLCHGITDRAIKKAVTEQGVGSVRELKEQLGVGSQCGRCVQMAQQIIDTTIIDESLFKEVS</sequence>
<evidence type="ECO:0000256" key="8">
    <source>
        <dbReference type="ARBA" id="ARBA00039386"/>
    </source>
</evidence>
<protein>
    <recommendedName>
        <fullName evidence="8">Bacterioferritin-associated ferredoxin</fullName>
    </recommendedName>
</protein>
<dbReference type="PANTHER" id="PTHR37424">
    <property type="entry name" value="BACTERIOFERRITIN-ASSOCIATED FERREDOXIN"/>
    <property type="match status" value="1"/>
</dbReference>
<accession>A0ABS8G717</accession>
<evidence type="ECO:0000256" key="7">
    <source>
        <dbReference type="ARBA" id="ARBA00034078"/>
    </source>
</evidence>
<comment type="similarity">
    <text evidence="9">Belongs to the Bfd family.</text>
</comment>
<proteinExistence type="inferred from homology"/>
<keyword evidence="5" id="KW-0408">Iron</keyword>
<feature type="domain" description="BFD-like [2Fe-2S]-binding" evidence="10">
    <location>
        <begin position="2"/>
        <end position="51"/>
    </location>
</feature>
<keyword evidence="3" id="KW-0479">Metal-binding</keyword>
<evidence type="ECO:0000256" key="3">
    <source>
        <dbReference type="ARBA" id="ARBA00022723"/>
    </source>
</evidence>
<evidence type="ECO:0000313" key="12">
    <source>
        <dbReference type="Proteomes" id="UP001520878"/>
    </source>
</evidence>
<evidence type="ECO:0000313" key="11">
    <source>
        <dbReference type="EMBL" id="MCC2616203.1"/>
    </source>
</evidence>
<name>A0ABS8G717_9ALTE</name>
<dbReference type="CDD" id="cd19945">
    <property type="entry name" value="Fer2_BFD"/>
    <property type="match status" value="1"/>
</dbReference>
<reference evidence="11 12" key="1">
    <citation type="submission" date="2021-10" db="EMBL/GenBank/DDBJ databases">
        <title>Draft genome of Aestuariibacter halophilus JC2043.</title>
        <authorList>
            <person name="Emsley S.A."/>
            <person name="Pfannmuller K.M."/>
            <person name="Ushijima B."/>
            <person name="Saw J.H."/>
            <person name="Videau P."/>
        </authorList>
    </citation>
    <scope>NUCLEOTIDE SEQUENCE [LARGE SCALE GENOMIC DNA]</scope>
    <source>
        <strain evidence="11 12">JC2043</strain>
    </source>
</reference>
<dbReference type="InterPro" id="IPR007419">
    <property type="entry name" value="BFD-like_2Fe2S-bd_dom"/>
</dbReference>
<evidence type="ECO:0000256" key="9">
    <source>
        <dbReference type="ARBA" id="ARBA00046332"/>
    </source>
</evidence>
<keyword evidence="2" id="KW-0001">2Fe-2S</keyword>
<dbReference type="Gene3D" id="1.10.10.1100">
    <property type="entry name" value="BFD-like [2Fe-2S]-binding domain"/>
    <property type="match status" value="1"/>
</dbReference>
<dbReference type="PANTHER" id="PTHR37424:SF1">
    <property type="entry name" value="BACTERIOFERRITIN-ASSOCIATED FERREDOXIN"/>
    <property type="match status" value="1"/>
</dbReference>
<dbReference type="Proteomes" id="UP001520878">
    <property type="component" value="Unassembled WGS sequence"/>
</dbReference>
<keyword evidence="1" id="KW-0813">Transport</keyword>
<evidence type="ECO:0000256" key="4">
    <source>
        <dbReference type="ARBA" id="ARBA00022982"/>
    </source>
</evidence>
<comment type="cofactor">
    <cofactor evidence="7">
        <name>[2Fe-2S] cluster</name>
        <dbReference type="ChEBI" id="CHEBI:190135"/>
    </cofactor>
</comment>
<comment type="caution">
    <text evidence="11">The sequence shown here is derived from an EMBL/GenBank/DDBJ whole genome shotgun (WGS) entry which is preliminary data.</text>
</comment>